<dbReference type="InterPro" id="IPR050973">
    <property type="entry name" value="H3K9_Histone-Lys_N-MTase"/>
</dbReference>
<accession>A0A2J6TLZ3</accession>
<dbReference type="AlphaFoldDB" id="A0A2J6TLZ3"/>
<evidence type="ECO:0000259" key="8">
    <source>
        <dbReference type="PROSITE" id="PS50280"/>
    </source>
</evidence>
<protein>
    <submittedName>
        <fullName evidence="11">SET domain-containing protein</fullName>
    </submittedName>
</protein>
<keyword evidence="5" id="KW-0949">S-adenosyl-L-methionine</keyword>
<dbReference type="Proteomes" id="UP000235371">
    <property type="component" value="Unassembled WGS sequence"/>
</dbReference>
<evidence type="ECO:0000313" key="12">
    <source>
        <dbReference type="Proteomes" id="UP000235371"/>
    </source>
</evidence>
<proteinExistence type="predicted"/>
<keyword evidence="3" id="KW-0489">Methyltransferase</keyword>
<evidence type="ECO:0000256" key="3">
    <source>
        <dbReference type="ARBA" id="ARBA00022603"/>
    </source>
</evidence>
<dbReference type="Pfam" id="PF00856">
    <property type="entry name" value="SET"/>
    <property type="match status" value="1"/>
</dbReference>
<evidence type="ECO:0000256" key="2">
    <source>
        <dbReference type="ARBA" id="ARBA00022454"/>
    </source>
</evidence>
<evidence type="ECO:0000259" key="10">
    <source>
        <dbReference type="PROSITE" id="PS50868"/>
    </source>
</evidence>
<dbReference type="PANTHER" id="PTHR46223">
    <property type="entry name" value="HISTONE-LYSINE N-METHYLTRANSFERASE SUV39H"/>
    <property type="match status" value="1"/>
</dbReference>
<dbReference type="Pfam" id="PF05033">
    <property type="entry name" value="Pre-SET"/>
    <property type="match status" value="1"/>
</dbReference>
<keyword evidence="4" id="KW-0808">Transferase</keyword>
<dbReference type="SMART" id="SM00317">
    <property type="entry name" value="SET"/>
    <property type="match status" value="1"/>
</dbReference>
<evidence type="ECO:0000256" key="6">
    <source>
        <dbReference type="ARBA" id="ARBA00022723"/>
    </source>
</evidence>
<reference evidence="11 12" key="1">
    <citation type="submission" date="2016-04" db="EMBL/GenBank/DDBJ databases">
        <title>A degradative enzymes factory behind the ericoid mycorrhizal symbiosis.</title>
        <authorList>
            <consortium name="DOE Joint Genome Institute"/>
            <person name="Martino E."/>
            <person name="Morin E."/>
            <person name="Grelet G."/>
            <person name="Kuo A."/>
            <person name="Kohler A."/>
            <person name="Daghino S."/>
            <person name="Barry K."/>
            <person name="Choi C."/>
            <person name="Cichocki N."/>
            <person name="Clum A."/>
            <person name="Copeland A."/>
            <person name="Hainaut M."/>
            <person name="Haridas S."/>
            <person name="Labutti K."/>
            <person name="Lindquist E."/>
            <person name="Lipzen A."/>
            <person name="Khouja H.-R."/>
            <person name="Murat C."/>
            <person name="Ohm R."/>
            <person name="Olson A."/>
            <person name="Spatafora J."/>
            <person name="Veneault-Fourrey C."/>
            <person name="Henrissat B."/>
            <person name="Grigoriev I."/>
            <person name="Martin F."/>
            <person name="Perotto S."/>
        </authorList>
    </citation>
    <scope>NUCLEOTIDE SEQUENCE [LARGE SCALE GENOMIC DNA]</scope>
    <source>
        <strain evidence="11 12">E</strain>
    </source>
</reference>
<evidence type="ECO:0000313" key="11">
    <source>
        <dbReference type="EMBL" id="PMD64051.1"/>
    </source>
</evidence>
<gene>
    <name evidence="11" type="ORF">K444DRAFT_609376</name>
</gene>
<sequence length="339" mass="39181">MAEYMRRSHFYHHMQKKAQYAEEERRCHFCQFRAFSIAQPPHCYTMAVTNEVDKEWISLDFRFIEKCVLGKDVQKSLAEEGFRSGCDCREDTACAKECECLSDLDPDNIINPDFKNAYYTAGPRKGLLRYEILELSSDEIYECSDLCACSEDCPNRVVGRGRKFNIEVFKTKDGRGFGVRAREDIRKGQFVDKYVGEIITAEEANRRRENAKYRKDLYLFALDKFNDPEAEDERLRGEPFEVDGEFIAGPTRFINHSCEPNLRIMAVVTDRANKHLHELCFFALEDIPRLTELTFDYVAGTNTADSNDNVAKEAKERQAKGEFTQKCLCGSKNCRGSLW</sequence>
<dbReference type="PROSITE" id="PS50868">
    <property type="entry name" value="POST_SET"/>
    <property type="match status" value="1"/>
</dbReference>
<dbReference type="PANTHER" id="PTHR46223:SF3">
    <property type="entry name" value="HISTONE-LYSINE N-METHYLTRANSFERASE SET-23"/>
    <property type="match status" value="1"/>
</dbReference>
<evidence type="ECO:0000256" key="4">
    <source>
        <dbReference type="ARBA" id="ARBA00022679"/>
    </source>
</evidence>
<dbReference type="GO" id="GO:0008270">
    <property type="term" value="F:zinc ion binding"/>
    <property type="evidence" value="ECO:0007669"/>
    <property type="project" value="InterPro"/>
</dbReference>
<feature type="domain" description="Pre-SET" evidence="9">
    <location>
        <begin position="84"/>
        <end position="161"/>
    </location>
</feature>
<dbReference type="STRING" id="1095630.A0A2J6TLZ3"/>
<keyword evidence="7" id="KW-0862">Zinc</keyword>
<dbReference type="InterPro" id="IPR003616">
    <property type="entry name" value="Post-SET_dom"/>
</dbReference>
<dbReference type="InterPro" id="IPR007728">
    <property type="entry name" value="Pre-SET_dom"/>
</dbReference>
<dbReference type="InParanoid" id="A0A2J6TLZ3"/>
<evidence type="ECO:0000259" key="9">
    <source>
        <dbReference type="PROSITE" id="PS50867"/>
    </source>
</evidence>
<dbReference type="GO" id="GO:0005694">
    <property type="term" value="C:chromosome"/>
    <property type="evidence" value="ECO:0007669"/>
    <property type="project" value="UniProtKB-SubCell"/>
</dbReference>
<dbReference type="GO" id="GO:0042054">
    <property type="term" value="F:histone methyltransferase activity"/>
    <property type="evidence" value="ECO:0007669"/>
    <property type="project" value="InterPro"/>
</dbReference>
<dbReference type="RefSeq" id="XP_024740955.1">
    <property type="nucleotide sequence ID" value="XM_024879564.1"/>
</dbReference>
<keyword evidence="12" id="KW-1185">Reference proteome</keyword>
<evidence type="ECO:0000256" key="5">
    <source>
        <dbReference type="ARBA" id="ARBA00022691"/>
    </source>
</evidence>
<dbReference type="PROSITE" id="PS50280">
    <property type="entry name" value="SET"/>
    <property type="match status" value="1"/>
</dbReference>
<dbReference type="GO" id="GO:0032259">
    <property type="term" value="P:methylation"/>
    <property type="evidence" value="ECO:0007669"/>
    <property type="project" value="UniProtKB-KW"/>
</dbReference>
<dbReference type="InterPro" id="IPR046341">
    <property type="entry name" value="SET_dom_sf"/>
</dbReference>
<evidence type="ECO:0000256" key="1">
    <source>
        <dbReference type="ARBA" id="ARBA00004286"/>
    </source>
</evidence>
<dbReference type="PROSITE" id="PS50867">
    <property type="entry name" value="PRE_SET"/>
    <property type="match status" value="1"/>
</dbReference>
<dbReference type="InterPro" id="IPR001214">
    <property type="entry name" value="SET_dom"/>
</dbReference>
<feature type="domain" description="Post-SET" evidence="10">
    <location>
        <begin position="323"/>
        <end position="339"/>
    </location>
</feature>
<dbReference type="EMBL" id="KZ613774">
    <property type="protein sequence ID" value="PMD64051.1"/>
    <property type="molecule type" value="Genomic_DNA"/>
</dbReference>
<dbReference type="Gene3D" id="2.170.270.10">
    <property type="entry name" value="SET domain"/>
    <property type="match status" value="1"/>
</dbReference>
<dbReference type="GeneID" id="36587641"/>
<evidence type="ECO:0000256" key="7">
    <source>
        <dbReference type="ARBA" id="ARBA00022833"/>
    </source>
</evidence>
<keyword evidence="2" id="KW-0158">Chromosome</keyword>
<feature type="domain" description="SET" evidence="8">
    <location>
        <begin position="164"/>
        <end position="298"/>
    </location>
</feature>
<name>A0A2J6TLZ3_9HELO</name>
<dbReference type="SMART" id="SM00468">
    <property type="entry name" value="PreSET"/>
    <property type="match status" value="1"/>
</dbReference>
<dbReference type="SUPFAM" id="SSF82199">
    <property type="entry name" value="SET domain"/>
    <property type="match status" value="1"/>
</dbReference>
<organism evidence="11 12">
    <name type="scientific">Hyaloscypha bicolor E</name>
    <dbReference type="NCBI Taxonomy" id="1095630"/>
    <lineage>
        <taxon>Eukaryota</taxon>
        <taxon>Fungi</taxon>
        <taxon>Dikarya</taxon>
        <taxon>Ascomycota</taxon>
        <taxon>Pezizomycotina</taxon>
        <taxon>Leotiomycetes</taxon>
        <taxon>Helotiales</taxon>
        <taxon>Hyaloscyphaceae</taxon>
        <taxon>Hyaloscypha</taxon>
        <taxon>Hyaloscypha bicolor</taxon>
    </lineage>
</organism>
<dbReference type="GO" id="GO:0005634">
    <property type="term" value="C:nucleus"/>
    <property type="evidence" value="ECO:0007669"/>
    <property type="project" value="InterPro"/>
</dbReference>
<keyword evidence="6" id="KW-0479">Metal-binding</keyword>
<comment type="subcellular location">
    <subcellularLocation>
        <location evidence="1">Chromosome</location>
    </subcellularLocation>
</comment>
<dbReference type="OrthoDB" id="308383at2759"/>